<feature type="compositionally biased region" description="Basic and acidic residues" evidence="2">
    <location>
        <begin position="975"/>
        <end position="988"/>
    </location>
</feature>
<sequence length="1338" mass="151081">MKSATGIPLHEWKSDAGSFLSTPSRGFSSSSDFDFSNPASDVRHRVSLPTVGSGIFTTVRKKSFQEPDNIVSKGESSQRKEGIDKPEDETDFDKDSAQIDADNNTTGNTNLLHRPFLVPQHDTSLRSYTLSKLRRQSTVISKNNNSANAVFRLLDTAHPNSESSHLSASEPDLALCRQFAPISFPPFVSKASQAYSSCDLETCLEMSDLKDTGFSEEINTLSQTNVMSHIFPCSESPENQVAEVDIPTDLFSKFENKIDGTTFKRDNIEETLGNNKERMNSSKHSYSYKEKNMHETKAMAFSHDTNGVDFNIPGVLKPDAYSVNFDSTIENLESLPVSNNSKFLAEERKRRGSHIFFDMPDEIGTGCAHFNIDPSSFTAGNILTSVSTANDNLKLSARRGSTKKESAVELIENSNGTITTNRMPNTSYTNNNTSANNNSLRENDTINSDNDNNDLREEGNSTLEERAIRGVTPGENTHTAASKSSSLASTKENACVCKEEHRYASAYHSRISKSKEKIICPTSMKEKDHYKNSPGHKTMDMRNEDRNLHSLFSVFTDKSNVETLDSEFKNWSTDQDAFNNERTKVPEERQSPDISLSKARCKYPNVKEDLEQDFYQNFLKRNERKYVPTEFLDIFVTKTKPKTLLCQCLRAKNSEHGHTCQTCVAKYEPKSLLSQQKRVQSSQVEYRQDREFLDTTLLEDLNNLSQSDSECSCYSESSTNLQIGYGKETTFPVSPNTSPLITRRYYTTLLCLKKNPEILFLPTAFASKVESDGKRAPFWTKIRTNVKNMFGWWRRVCARKHKARENPDNLDLPSLQNDFKLQGWRHGNRYYSLQNITFLKSDKRNFEGATHDRYIRIGNDVLPLVNSVATESKCIPKGCLSSSQFGKLNTRQMSFFPERSNFSSNIDALVQSSNTMINNNRKVTHSLTPGVPVDRALHKSPVTTSSDLIHADSRHIYNCNESKPVNSQNTRSPTRKHDSTSERTKDSTDTCSMSDIQFLKHKFLSSKEDKCFTLGKRFIDFSNDSNVHGEESDSLLSHGERMKCSLPKQTPCCANENAKNEPFLMNNITSVLNITDGTKIANDVTRNEHRRIERTPSFSEKKFKAETLPSSQDESFLPEANAVSNEVLRTNIKVSNTETFSRKINIPEDTSDSSLFLARECPRDECLHLHAQKDALFGQYLTVGDVYQDQRAAINKPHAFSPTFYPETKNFPTETLTNANLSLNTFTNRDLYDNVQTTNENLKELRARFAMASKNRQMLMAEIDTIALWESWPCPPYSQQRFCASDTGCESLGSISFSFQQERARSPRAPEEVHHGQIVGTLTIEHVKPPVEGFVILK</sequence>
<accession>A0AAV3ZFT6</accession>
<feature type="compositionally biased region" description="Polar residues" evidence="2">
    <location>
        <begin position="959"/>
        <end position="972"/>
    </location>
</feature>
<feature type="compositionally biased region" description="Basic and acidic residues" evidence="2">
    <location>
        <begin position="453"/>
        <end position="468"/>
    </location>
</feature>
<feature type="region of interest" description="Disordered" evidence="2">
    <location>
        <begin position="412"/>
        <end position="490"/>
    </location>
</feature>
<feature type="compositionally biased region" description="Low complexity" evidence="2">
    <location>
        <begin position="18"/>
        <end position="40"/>
    </location>
</feature>
<feature type="region of interest" description="Disordered" evidence="2">
    <location>
        <begin position="959"/>
        <end position="989"/>
    </location>
</feature>
<evidence type="ECO:0000256" key="2">
    <source>
        <dbReference type="SAM" id="MobiDB-lite"/>
    </source>
</evidence>
<gene>
    <name evidence="3" type="ORF">PoB_002013800</name>
</gene>
<feature type="compositionally biased region" description="Basic and acidic residues" evidence="2">
    <location>
        <begin position="76"/>
        <end position="85"/>
    </location>
</feature>
<feature type="compositionally biased region" description="Low complexity" evidence="2">
    <location>
        <begin position="479"/>
        <end position="490"/>
    </location>
</feature>
<dbReference type="EMBL" id="BLXT01002363">
    <property type="protein sequence ID" value="GFN93632.1"/>
    <property type="molecule type" value="Genomic_DNA"/>
</dbReference>
<feature type="coiled-coil region" evidence="1">
    <location>
        <begin position="1228"/>
        <end position="1262"/>
    </location>
</feature>
<feature type="compositionally biased region" description="Low complexity" evidence="2">
    <location>
        <begin position="425"/>
        <end position="450"/>
    </location>
</feature>
<keyword evidence="1" id="KW-0175">Coiled coil</keyword>
<name>A0AAV3ZFT6_9GAST</name>
<keyword evidence="4" id="KW-1185">Reference proteome</keyword>
<feature type="compositionally biased region" description="Polar residues" evidence="2">
    <location>
        <begin position="412"/>
        <end position="424"/>
    </location>
</feature>
<feature type="compositionally biased region" description="Polar residues" evidence="2">
    <location>
        <begin position="101"/>
        <end position="111"/>
    </location>
</feature>
<feature type="region of interest" description="Disordered" evidence="2">
    <location>
        <begin position="1"/>
        <end position="42"/>
    </location>
</feature>
<protein>
    <submittedName>
        <fullName evidence="3">Uncharacterized protein</fullName>
    </submittedName>
</protein>
<evidence type="ECO:0000256" key="1">
    <source>
        <dbReference type="SAM" id="Coils"/>
    </source>
</evidence>
<proteinExistence type="predicted"/>
<evidence type="ECO:0000313" key="4">
    <source>
        <dbReference type="Proteomes" id="UP000735302"/>
    </source>
</evidence>
<comment type="caution">
    <text evidence="3">The sequence shown here is derived from an EMBL/GenBank/DDBJ whole genome shotgun (WGS) entry which is preliminary data.</text>
</comment>
<dbReference type="Proteomes" id="UP000735302">
    <property type="component" value="Unassembled WGS sequence"/>
</dbReference>
<organism evidence="3 4">
    <name type="scientific">Plakobranchus ocellatus</name>
    <dbReference type="NCBI Taxonomy" id="259542"/>
    <lineage>
        <taxon>Eukaryota</taxon>
        <taxon>Metazoa</taxon>
        <taxon>Spiralia</taxon>
        <taxon>Lophotrochozoa</taxon>
        <taxon>Mollusca</taxon>
        <taxon>Gastropoda</taxon>
        <taxon>Heterobranchia</taxon>
        <taxon>Euthyneura</taxon>
        <taxon>Panpulmonata</taxon>
        <taxon>Sacoglossa</taxon>
        <taxon>Placobranchoidea</taxon>
        <taxon>Plakobranchidae</taxon>
        <taxon>Plakobranchus</taxon>
    </lineage>
</organism>
<feature type="region of interest" description="Disordered" evidence="2">
    <location>
        <begin position="66"/>
        <end position="112"/>
    </location>
</feature>
<evidence type="ECO:0000313" key="3">
    <source>
        <dbReference type="EMBL" id="GFN93632.1"/>
    </source>
</evidence>
<reference evidence="3 4" key="1">
    <citation type="journal article" date="2021" name="Elife">
        <title>Chloroplast acquisition without the gene transfer in kleptoplastic sea slugs, Plakobranchus ocellatus.</title>
        <authorList>
            <person name="Maeda T."/>
            <person name="Takahashi S."/>
            <person name="Yoshida T."/>
            <person name="Shimamura S."/>
            <person name="Takaki Y."/>
            <person name="Nagai Y."/>
            <person name="Toyoda A."/>
            <person name="Suzuki Y."/>
            <person name="Arimoto A."/>
            <person name="Ishii H."/>
            <person name="Satoh N."/>
            <person name="Nishiyama T."/>
            <person name="Hasebe M."/>
            <person name="Maruyama T."/>
            <person name="Minagawa J."/>
            <person name="Obokata J."/>
            <person name="Shigenobu S."/>
        </authorList>
    </citation>
    <scope>NUCLEOTIDE SEQUENCE [LARGE SCALE GENOMIC DNA]</scope>
</reference>